<dbReference type="Proteomes" id="UP000321479">
    <property type="component" value="Chromosome"/>
</dbReference>
<dbReference type="EMBL" id="CP042436">
    <property type="protein sequence ID" value="QEC64349.1"/>
    <property type="molecule type" value="Genomic_DNA"/>
</dbReference>
<evidence type="ECO:0000259" key="3">
    <source>
        <dbReference type="Pfam" id="PF18962"/>
    </source>
</evidence>
<evidence type="ECO:0000256" key="1">
    <source>
        <dbReference type="SAM" id="SignalP"/>
    </source>
</evidence>
<evidence type="ECO:0000313" key="4">
    <source>
        <dbReference type="EMBL" id="QEC64349.1"/>
    </source>
</evidence>
<feature type="domain" description="Right handed beta helix" evidence="2">
    <location>
        <begin position="273"/>
        <end position="358"/>
    </location>
</feature>
<keyword evidence="5" id="KW-1185">Reference proteome</keyword>
<dbReference type="AlphaFoldDB" id="A0A5B8UZC6"/>
<dbReference type="Pfam" id="PF13229">
    <property type="entry name" value="Beta_helix"/>
    <property type="match status" value="2"/>
</dbReference>
<feature type="domain" description="Right handed beta helix" evidence="2">
    <location>
        <begin position="372"/>
        <end position="538"/>
    </location>
</feature>
<proteinExistence type="predicted"/>
<reference evidence="4 5" key="1">
    <citation type="journal article" date="2017" name="Curr. Microbiol.">
        <title>Mucilaginibacter ginsenosidivorans sp. nov., Isolated from Soil of Ginseng Field.</title>
        <authorList>
            <person name="Kim M.M."/>
            <person name="Siddiqi M.Z."/>
            <person name="Im W.T."/>
        </authorList>
    </citation>
    <scope>NUCLEOTIDE SEQUENCE [LARGE SCALE GENOMIC DNA]</scope>
    <source>
        <strain evidence="4 5">Gsoil 3017</strain>
    </source>
</reference>
<gene>
    <name evidence="4" type="ORF">FRZ54_17800</name>
</gene>
<dbReference type="InterPro" id="IPR026444">
    <property type="entry name" value="Secre_tail"/>
</dbReference>
<dbReference type="SUPFAM" id="SSF51126">
    <property type="entry name" value="Pectin lyase-like"/>
    <property type="match status" value="1"/>
</dbReference>
<keyword evidence="1" id="KW-0732">Signal</keyword>
<sequence length="930" mass="100777">MLARFLTFTAVFLLAIQCHAINYYLSTSTGNDTYTYLQAQSKTTPWKTIAALNTNFSRMKPGDSILFKCGETFTGSISITKSGIAGSPIVISSWGTGARPVITGLVPTGSWVSLGGGVYSATCPLAGTTVNMVTLNGVSQPIGRYPNANATNGGYLNIDSHTANTQVVSSQLNTAVNWTGADIVFRKNHWVITHGTVTSNTATVVNYSETSAYQPINNWGFFFQNHPATLDLPGEWYYDAVNKKILMYFGATTPTNGSVMVAGYDYLVNFSVQNYITIKGLAFVGSNLSLINLFTSTAFTVTNCTLSNAGQHGLYANVTTNLVVSNCSVQNTASNGIVSRNQTNTTVSNDTLTNIGIIAGMGVPNDAASYEGIIVTGPNTGATISNNSIVNVGYNGIDFGGDNTIVKNNYVDNFELIKDDGGAIYTYAGDVDSLTNHVGIQLTNNILLNTVGAPAGSTGVFPGCASGIYLDDNTTGVTMTGNSIANCLTGVYFHHARNNVLNGNTIFNNRLCQVLFQHNGTKYTIKNNTVTNNIIYSVYKTQFTLSLQSIMNDIPRFATWSGNYYSNTIDNIFPISYNGMLINLVLWQHNYNKDLSSYNAISLPLYNVTLTTKRTFFNNGAFNKNINGGVSWSANGNFKAIWDNTGVLDAGTFKGYFSFISGSAGNNPMLQFNIGPVTTTAPYMVKFSMKSTHGYRRLAIFLLNNSAPYNQVSETKYLLLDSNRTENTLMITPTSACANTAVVLRLENEDVSLYLDNLNFYSTTSTLIDPNTQLLFAYNNTMSNKVVKLASTYVDAKNTVYKVSTTLAPFTSVLLIKKQDTTITKPPIVYSEPKAANDILAFNATQKSNATIGVYPNPASEYIIINLNGADVKNLNIKLLNTRGDVIMNQQVQVTDTSYRLDLNQKPKPGTYFLQVSGDGLNQASKVVII</sequence>
<evidence type="ECO:0000259" key="2">
    <source>
        <dbReference type="Pfam" id="PF13229"/>
    </source>
</evidence>
<protein>
    <submittedName>
        <fullName evidence="4">T9SS type A sorting domain-containing protein</fullName>
    </submittedName>
</protein>
<name>A0A5B8UZC6_9SPHI</name>
<dbReference type="NCBIfam" id="TIGR03804">
    <property type="entry name" value="para_beta_helix"/>
    <property type="match status" value="1"/>
</dbReference>
<dbReference type="PANTHER" id="PTHR36453">
    <property type="entry name" value="SECRETED PROTEIN-RELATED"/>
    <property type="match status" value="1"/>
</dbReference>
<dbReference type="InterPro" id="IPR012334">
    <property type="entry name" value="Pectin_lyas_fold"/>
</dbReference>
<feature type="signal peptide" evidence="1">
    <location>
        <begin position="1"/>
        <end position="20"/>
    </location>
</feature>
<feature type="domain" description="Secretion system C-terminal sorting" evidence="3">
    <location>
        <begin position="854"/>
        <end position="929"/>
    </location>
</feature>
<dbReference type="KEGG" id="mgin:FRZ54_17800"/>
<dbReference type="InterPro" id="IPR006626">
    <property type="entry name" value="PbH1"/>
</dbReference>
<dbReference type="InterPro" id="IPR039448">
    <property type="entry name" value="Beta_helix"/>
</dbReference>
<dbReference type="InterPro" id="IPR011050">
    <property type="entry name" value="Pectin_lyase_fold/virulence"/>
</dbReference>
<dbReference type="SMART" id="SM00710">
    <property type="entry name" value="PbH1"/>
    <property type="match status" value="8"/>
</dbReference>
<evidence type="ECO:0000313" key="5">
    <source>
        <dbReference type="Proteomes" id="UP000321479"/>
    </source>
</evidence>
<dbReference type="Gene3D" id="2.160.20.10">
    <property type="entry name" value="Single-stranded right-handed beta-helix, Pectin lyase-like"/>
    <property type="match status" value="3"/>
</dbReference>
<accession>A0A5B8UZC6</accession>
<dbReference type="InterPro" id="IPR022441">
    <property type="entry name" value="Para_beta_helix_rpt-2"/>
</dbReference>
<dbReference type="NCBIfam" id="TIGR04183">
    <property type="entry name" value="Por_Secre_tail"/>
    <property type="match status" value="1"/>
</dbReference>
<dbReference type="Pfam" id="PF18962">
    <property type="entry name" value="Por_Secre_tail"/>
    <property type="match status" value="1"/>
</dbReference>
<dbReference type="RefSeq" id="WP_147033073.1">
    <property type="nucleotide sequence ID" value="NZ_CP042436.1"/>
</dbReference>
<dbReference type="OrthoDB" id="976933at2"/>
<dbReference type="PANTHER" id="PTHR36453:SF1">
    <property type="entry name" value="RIGHT HANDED BETA HELIX DOMAIN-CONTAINING PROTEIN"/>
    <property type="match status" value="1"/>
</dbReference>
<feature type="chain" id="PRO_5023001999" evidence="1">
    <location>
        <begin position="21"/>
        <end position="930"/>
    </location>
</feature>
<organism evidence="4 5">
    <name type="scientific">Mucilaginibacter ginsenosidivorans</name>
    <dbReference type="NCBI Taxonomy" id="398053"/>
    <lineage>
        <taxon>Bacteria</taxon>
        <taxon>Pseudomonadati</taxon>
        <taxon>Bacteroidota</taxon>
        <taxon>Sphingobacteriia</taxon>
        <taxon>Sphingobacteriales</taxon>
        <taxon>Sphingobacteriaceae</taxon>
        <taxon>Mucilaginibacter</taxon>
    </lineage>
</organism>